<keyword evidence="9" id="KW-1185">Reference proteome</keyword>
<evidence type="ECO:0000256" key="2">
    <source>
        <dbReference type="ARBA" id="ARBA00022448"/>
    </source>
</evidence>
<dbReference type="PANTHER" id="PTHR36838:SF1">
    <property type="entry name" value="SLR1864 PROTEIN"/>
    <property type="match status" value="1"/>
</dbReference>
<feature type="transmembrane region" description="Helical" evidence="7">
    <location>
        <begin position="300"/>
        <end position="322"/>
    </location>
</feature>
<evidence type="ECO:0000256" key="3">
    <source>
        <dbReference type="ARBA" id="ARBA00022475"/>
    </source>
</evidence>
<evidence type="ECO:0000256" key="1">
    <source>
        <dbReference type="ARBA" id="ARBA00004141"/>
    </source>
</evidence>
<proteinExistence type="predicted"/>
<comment type="subcellular location">
    <subcellularLocation>
        <location evidence="1">Membrane</location>
        <topology evidence="1">Multi-pass membrane protein</topology>
    </subcellularLocation>
</comment>
<feature type="transmembrane region" description="Helical" evidence="7">
    <location>
        <begin position="41"/>
        <end position="59"/>
    </location>
</feature>
<keyword evidence="6 7" id="KW-0472">Membrane</keyword>
<dbReference type="EMBL" id="CP018180">
    <property type="protein sequence ID" value="AUJ31654.1"/>
    <property type="molecule type" value="Genomic_DNA"/>
</dbReference>
<evidence type="ECO:0000313" key="8">
    <source>
        <dbReference type="EMBL" id="AUJ31654.1"/>
    </source>
</evidence>
<feature type="transmembrane region" description="Helical" evidence="7">
    <location>
        <begin position="71"/>
        <end position="89"/>
    </location>
</feature>
<dbReference type="GO" id="GO:0016020">
    <property type="term" value="C:membrane"/>
    <property type="evidence" value="ECO:0007669"/>
    <property type="project" value="UniProtKB-SubCell"/>
</dbReference>
<dbReference type="InterPro" id="IPR004776">
    <property type="entry name" value="Mem_transp_PIN-like"/>
</dbReference>
<dbReference type="GO" id="GO:0055085">
    <property type="term" value="P:transmembrane transport"/>
    <property type="evidence" value="ECO:0007669"/>
    <property type="project" value="InterPro"/>
</dbReference>
<feature type="transmembrane region" description="Helical" evidence="7">
    <location>
        <begin position="6"/>
        <end position="29"/>
    </location>
</feature>
<keyword evidence="2" id="KW-0813">Transport</keyword>
<feature type="transmembrane region" description="Helical" evidence="7">
    <location>
        <begin position="132"/>
        <end position="151"/>
    </location>
</feature>
<feature type="transmembrane region" description="Helical" evidence="7">
    <location>
        <begin position="101"/>
        <end position="120"/>
    </location>
</feature>
<evidence type="ECO:0000256" key="5">
    <source>
        <dbReference type="ARBA" id="ARBA00022989"/>
    </source>
</evidence>
<dbReference type="Pfam" id="PF03547">
    <property type="entry name" value="Mem_trans"/>
    <property type="match status" value="1"/>
</dbReference>
<dbReference type="KEGG" id="lng:BSQ50_03210"/>
<feature type="transmembrane region" description="Helical" evidence="7">
    <location>
        <begin position="236"/>
        <end position="261"/>
    </location>
</feature>
<evidence type="ECO:0000313" key="9">
    <source>
        <dbReference type="Proteomes" id="UP000324497"/>
    </source>
</evidence>
<keyword evidence="4 7" id="KW-0812">Transmembrane</keyword>
<name>A0A3S6QUB4_9LACO</name>
<reference evidence="8 9" key="1">
    <citation type="submission" date="2016-11" db="EMBL/GenBank/DDBJ databases">
        <title>Interaction between Lactobacillus species and yeast in water kefir.</title>
        <authorList>
            <person name="Behr J."/>
            <person name="Xu D."/>
            <person name="Vogel R.F."/>
        </authorList>
    </citation>
    <scope>NUCLEOTIDE SEQUENCE [LARGE SCALE GENOMIC DNA]</scope>
    <source>
        <strain evidence="8 9">TMW 1.1827</strain>
    </source>
</reference>
<dbReference type="Proteomes" id="UP000324497">
    <property type="component" value="Chromosome"/>
</dbReference>
<keyword evidence="5 7" id="KW-1133">Transmembrane helix</keyword>
<gene>
    <name evidence="8" type="ORF">BSQ50_03210</name>
</gene>
<sequence>MGVFVTSIQSVLAILIMIAVGYFTQGLNWFDDNFSGSISKLIMKVALPASIFMAMMKFFKPDQLAKLSTGLIYTIISILVGYLVSWLEIKAFKVPRGRRGLMMTAINGANTVFIGMPLNVALFGEISVPYLLVYYIVNTVIIWTLGVWIIAADDPTTNQKDGKKVKFDLNHLIPAPLWGFIVALPFVYIPWLKTHLLVNFVSMTLTDVGGLVTPLSLIYIGIMLKKFGISSIKFDFHLILTLIGRFIISPIIMAVIIFAGLKFGVQMNGMFQKTLIIQAATPSLAVLPILASNYHGDVKFATNVVVATSVLFIVVVPVIMVLQSI</sequence>
<feature type="transmembrane region" description="Helical" evidence="7">
    <location>
        <begin position="172"/>
        <end position="191"/>
    </location>
</feature>
<evidence type="ECO:0000256" key="6">
    <source>
        <dbReference type="ARBA" id="ARBA00023136"/>
    </source>
</evidence>
<dbReference type="AlphaFoldDB" id="A0A3S6QUB4"/>
<evidence type="ECO:0000256" key="7">
    <source>
        <dbReference type="SAM" id="Phobius"/>
    </source>
</evidence>
<evidence type="ECO:0000256" key="4">
    <source>
        <dbReference type="ARBA" id="ARBA00022692"/>
    </source>
</evidence>
<dbReference type="RefSeq" id="WP_148126368.1">
    <property type="nucleotide sequence ID" value="NZ_CP018180.1"/>
</dbReference>
<protein>
    <submittedName>
        <fullName evidence="8">Malate permease</fullName>
    </submittedName>
</protein>
<organism evidence="8 9">
    <name type="scientific">Liquorilactobacillus nagelii</name>
    <dbReference type="NCBI Taxonomy" id="82688"/>
    <lineage>
        <taxon>Bacteria</taxon>
        <taxon>Bacillati</taxon>
        <taxon>Bacillota</taxon>
        <taxon>Bacilli</taxon>
        <taxon>Lactobacillales</taxon>
        <taxon>Lactobacillaceae</taxon>
        <taxon>Liquorilactobacillus</taxon>
    </lineage>
</organism>
<feature type="transmembrane region" description="Helical" evidence="7">
    <location>
        <begin position="197"/>
        <end position="224"/>
    </location>
</feature>
<dbReference type="PANTHER" id="PTHR36838">
    <property type="entry name" value="AUXIN EFFLUX CARRIER FAMILY PROTEIN"/>
    <property type="match status" value="1"/>
</dbReference>
<accession>A0A3S6QUB4</accession>
<keyword evidence="3" id="KW-1003">Cell membrane</keyword>